<keyword evidence="5" id="KW-0804">Transcription</keyword>
<dbReference type="Gene3D" id="1.10.10.10">
    <property type="entry name" value="Winged helix-like DNA-binding domain superfamily/Winged helix DNA-binding domain"/>
    <property type="match status" value="1"/>
</dbReference>
<evidence type="ECO:0000259" key="6">
    <source>
        <dbReference type="PROSITE" id="PS50995"/>
    </source>
</evidence>
<dbReference type="GO" id="GO:0005737">
    <property type="term" value="C:cytoplasm"/>
    <property type="evidence" value="ECO:0007669"/>
    <property type="project" value="UniProtKB-SubCell"/>
</dbReference>
<dbReference type="AlphaFoldDB" id="A0A918UQC9"/>
<name>A0A918UQC9_9CAUL</name>
<keyword evidence="8" id="KW-1185">Reference proteome</keyword>
<evidence type="ECO:0000256" key="1">
    <source>
        <dbReference type="ARBA" id="ARBA00004496"/>
    </source>
</evidence>
<organism evidence="7 8">
    <name type="scientific">Asticcacaulis endophyticus</name>
    <dbReference type="NCBI Taxonomy" id="1395890"/>
    <lineage>
        <taxon>Bacteria</taxon>
        <taxon>Pseudomonadati</taxon>
        <taxon>Pseudomonadota</taxon>
        <taxon>Alphaproteobacteria</taxon>
        <taxon>Caulobacterales</taxon>
        <taxon>Caulobacteraceae</taxon>
        <taxon>Asticcacaulis</taxon>
    </lineage>
</organism>
<dbReference type="SUPFAM" id="SSF46785">
    <property type="entry name" value="Winged helix' DNA-binding domain"/>
    <property type="match status" value="1"/>
</dbReference>
<protein>
    <submittedName>
        <fullName evidence="7">MarR family transcriptional regulator</fullName>
    </submittedName>
</protein>
<keyword evidence="4" id="KW-0238">DNA-binding</keyword>
<dbReference type="GO" id="GO:0003677">
    <property type="term" value="F:DNA binding"/>
    <property type="evidence" value="ECO:0007669"/>
    <property type="project" value="UniProtKB-KW"/>
</dbReference>
<dbReference type="InterPro" id="IPR000835">
    <property type="entry name" value="HTH_MarR-typ"/>
</dbReference>
<dbReference type="Pfam" id="PF22381">
    <property type="entry name" value="Staph_reg_Sar_Rot"/>
    <property type="match status" value="1"/>
</dbReference>
<proteinExistence type="predicted"/>
<accession>A0A918UQC9</accession>
<dbReference type="PRINTS" id="PR00598">
    <property type="entry name" value="HTHMARR"/>
</dbReference>
<dbReference type="InterPro" id="IPR036390">
    <property type="entry name" value="WH_DNA-bd_sf"/>
</dbReference>
<dbReference type="PROSITE" id="PS50995">
    <property type="entry name" value="HTH_MARR_2"/>
    <property type="match status" value="1"/>
</dbReference>
<dbReference type="SMART" id="SM00347">
    <property type="entry name" value="HTH_MARR"/>
    <property type="match status" value="1"/>
</dbReference>
<comment type="caution">
    <text evidence="7">The sequence shown here is derived from an EMBL/GenBank/DDBJ whole genome shotgun (WGS) entry which is preliminary data.</text>
</comment>
<dbReference type="GO" id="GO:0006950">
    <property type="term" value="P:response to stress"/>
    <property type="evidence" value="ECO:0007669"/>
    <property type="project" value="TreeGrafter"/>
</dbReference>
<evidence type="ECO:0000256" key="4">
    <source>
        <dbReference type="ARBA" id="ARBA00023125"/>
    </source>
</evidence>
<dbReference type="PANTHER" id="PTHR33164">
    <property type="entry name" value="TRANSCRIPTIONAL REGULATOR, MARR FAMILY"/>
    <property type="match status" value="1"/>
</dbReference>
<dbReference type="Proteomes" id="UP000662572">
    <property type="component" value="Unassembled WGS sequence"/>
</dbReference>
<evidence type="ECO:0000313" key="7">
    <source>
        <dbReference type="EMBL" id="GGZ26780.1"/>
    </source>
</evidence>
<comment type="subcellular location">
    <subcellularLocation>
        <location evidence="1">Cytoplasm</location>
    </subcellularLocation>
</comment>
<reference evidence="7" key="1">
    <citation type="journal article" date="2014" name="Int. J. Syst. Evol. Microbiol.">
        <title>Complete genome sequence of Corynebacterium casei LMG S-19264T (=DSM 44701T), isolated from a smear-ripened cheese.</title>
        <authorList>
            <consortium name="US DOE Joint Genome Institute (JGI-PGF)"/>
            <person name="Walter F."/>
            <person name="Albersmeier A."/>
            <person name="Kalinowski J."/>
            <person name="Ruckert C."/>
        </authorList>
    </citation>
    <scope>NUCLEOTIDE SEQUENCE</scope>
    <source>
        <strain evidence="7">KCTC 32296</strain>
    </source>
</reference>
<dbReference type="PANTHER" id="PTHR33164:SF5">
    <property type="entry name" value="ORGANIC HYDROPEROXIDE RESISTANCE TRANSCRIPTIONAL REGULATOR"/>
    <property type="match status" value="1"/>
</dbReference>
<evidence type="ECO:0000256" key="3">
    <source>
        <dbReference type="ARBA" id="ARBA00023015"/>
    </source>
</evidence>
<evidence type="ECO:0000256" key="5">
    <source>
        <dbReference type="ARBA" id="ARBA00023163"/>
    </source>
</evidence>
<gene>
    <name evidence="7" type="ORF">GCM10011273_10440</name>
</gene>
<dbReference type="GO" id="GO:0003700">
    <property type="term" value="F:DNA-binding transcription factor activity"/>
    <property type="evidence" value="ECO:0007669"/>
    <property type="project" value="InterPro"/>
</dbReference>
<sequence>MSETRETPELWLHNQICFAVHSTAHAFTAAYKPHLDPLNLTYPQYLVMLLLWEKDDQSVSELGKPLFLDSGTLTPLLKRLQATGYINRTRDHNDERVMRITLTDAGKTLKQKAVCIPHEMLETMGMSVEQVMALGQDVRKLGQALRSDAGSRS</sequence>
<keyword evidence="2" id="KW-0963">Cytoplasm</keyword>
<reference evidence="7" key="2">
    <citation type="submission" date="2020-09" db="EMBL/GenBank/DDBJ databases">
        <authorList>
            <person name="Sun Q."/>
            <person name="Kim S."/>
        </authorList>
    </citation>
    <scope>NUCLEOTIDE SEQUENCE</scope>
    <source>
        <strain evidence="7">KCTC 32296</strain>
    </source>
</reference>
<evidence type="ECO:0000313" key="8">
    <source>
        <dbReference type="Proteomes" id="UP000662572"/>
    </source>
</evidence>
<dbReference type="RefSeq" id="WP_189485304.1">
    <property type="nucleotide sequence ID" value="NZ_BMZB01000001.1"/>
</dbReference>
<evidence type="ECO:0000256" key="2">
    <source>
        <dbReference type="ARBA" id="ARBA00022490"/>
    </source>
</evidence>
<dbReference type="FunFam" id="1.10.10.10:FF:000163">
    <property type="entry name" value="MarR family transcriptional regulator"/>
    <property type="match status" value="1"/>
</dbReference>
<dbReference type="InterPro" id="IPR039422">
    <property type="entry name" value="MarR/SlyA-like"/>
</dbReference>
<dbReference type="EMBL" id="BMZB01000001">
    <property type="protein sequence ID" value="GGZ26780.1"/>
    <property type="molecule type" value="Genomic_DNA"/>
</dbReference>
<keyword evidence="3" id="KW-0805">Transcription regulation</keyword>
<dbReference type="InterPro" id="IPR055166">
    <property type="entry name" value="Transc_reg_Sar_Rot_HTH"/>
</dbReference>
<dbReference type="InterPro" id="IPR036388">
    <property type="entry name" value="WH-like_DNA-bd_sf"/>
</dbReference>
<feature type="domain" description="HTH marR-type" evidence="6">
    <location>
        <begin position="13"/>
        <end position="143"/>
    </location>
</feature>